<dbReference type="NCBIfam" id="TIGR01525">
    <property type="entry name" value="ATPase-IB_hvy"/>
    <property type="match status" value="1"/>
</dbReference>
<keyword evidence="13 15" id="KW-0472">Membrane</keyword>
<keyword evidence="9 15" id="KW-0067">ATP-binding</keyword>
<keyword evidence="5 15" id="KW-0812">Transmembrane</keyword>
<keyword evidence="12" id="KW-0186">Copper</keyword>
<dbReference type="SFLD" id="SFLDG00002">
    <property type="entry name" value="C1.7:_P-type_atpase_like"/>
    <property type="match status" value="1"/>
</dbReference>
<evidence type="ECO:0000256" key="7">
    <source>
        <dbReference type="ARBA" id="ARBA00022741"/>
    </source>
</evidence>
<keyword evidence="8" id="KW-0187">Copper transport</keyword>
<dbReference type="Pfam" id="PF00702">
    <property type="entry name" value="Hydrolase"/>
    <property type="match status" value="1"/>
</dbReference>
<dbReference type="SFLD" id="SFLDF00027">
    <property type="entry name" value="p-type_atpase"/>
    <property type="match status" value="1"/>
</dbReference>
<feature type="transmembrane region" description="Helical" evidence="15">
    <location>
        <begin position="251"/>
        <end position="270"/>
    </location>
</feature>
<comment type="caution">
    <text evidence="17">The sequence shown here is derived from an EMBL/GenBank/DDBJ whole genome shotgun (WGS) entry which is preliminary data.</text>
</comment>
<comment type="similarity">
    <text evidence="2 15">Belongs to the cation transport ATPase (P-type) (TC 3.A.3) family. Type IB subfamily.</text>
</comment>
<dbReference type="PANTHER" id="PTHR43520">
    <property type="entry name" value="ATP7, ISOFORM B"/>
    <property type="match status" value="1"/>
</dbReference>
<dbReference type="InterPro" id="IPR023214">
    <property type="entry name" value="HAD_sf"/>
</dbReference>
<evidence type="ECO:0000256" key="10">
    <source>
        <dbReference type="ARBA" id="ARBA00022967"/>
    </source>
</evidence>
<dbReference type="EMBL" id="JAKHMS010000004">
    <property type="protein sequence ID" value="MCZ3781166.1"/>
    <property type="molecule type" value="Genomic_DNA"/>
</dbReference>
<dbReference type="InterPro" id="IPR044492">
    <property type="entry name" value="P_typ_ATPase_HD_dom"/>
</dbReference>
<dbReference type="GO" id="GO:0005507">
    <property type="term" value="F:copper ion binding"/>
    <property type="evidence" value="ECO:0007669"/>
    <property type="project" value="TreeGrafter"/>
</dbReference>
<evidence type="ECO:0000259" key="16">
    <source>
        <dbReference type="Pfam" id="PF00122"/>
    </source>
</evidence>
<evidence type="ECO:0000256" key="11">
    <source>
        <dbReference type="ARBA" id="ARBA00022989"/>
    </source>
</evidence>
<evidence type="ECO:0000256" key="1">
    <source>
        <dbReference type="ARBA" id="ARBA00004651"/>
    </source>
</evidence>
<keyword evidence="10" id="KW-1278">Translocase</keyword>
<feature type="transmembrane region" description="Helical" evidence="15">
    <location>
        <begin position="94"/>
        <end position="111"/>
    </location>
</feature>
<dbReference type="Pfam" id="PF00122">
    <property type="entry name" value="E1-E2_ATPase"/>
    <property type="match status" value="1"/>
</dbReference>
<proteinExistence type="inferred from homology"/>
<keyword evidence="11 15" id="KW-1133">Transmembrane helix</keyword>
<evidence type="ECO:0000256" key="15">
    <source>
        <dbReference type="RuleBase" id="RU362081"/>
    </source>
</evidence>
<dbReference type="InterPro" id="IPR008250">
    <property type="entry name" value="ATPase_P-typ_transduc_dom_A_sf"/>
</dbReference>
<dbReference type="FunFam" id="2.70.150.10:FF:000020">
    <property type="entry name" value="Copper-exporting P-type ATPase A"/>
    <property type="match status" value="1"/>
</dbReference>
<dbReference type="InterPro" id="IPR023299">
    <property type="entry name" value="ATPase_P-typ_cyto_dom_N"/>
</dbReference>
<dbReference type="SUPFAM" id="SSF81653">
    <property type="entry name" value="Calcium ATPase, transduction domain A"/>
    <property type="match status" value="1"/>
</dbReference>
<dbReference type="InterPro" id="IPR023298">
    <property type="entry name" value="ATPase_P-typ_TM_dom_sf"/>
</dbReference>
<dbReference type="GO" id="GO:0005524">
    <property type="term" value="F:ATP binding"/>
    <property type="evidence" value="ECO:0007669"/>
    <property type="project" value="UniProtKB-UniRule"/>
</dbReference>
<dbReference type="GO" id="GO:0043682">
    <property type="term" value="F:P-type divalent copper transporter activity"/>
    <property type="evidence" value="ECO:0007669"/>
    <property type="project" value="TreeGrafter"/>
</dbReference>
<dbReference type="EMBL" id="JAKHPH010000004">
    <property type="protein sequence ID" value="MCZ3667151.1"/>
    <property type="molecule type" value="Genomic_DNA"/>
</dbReference>
<dbReference type="EC" id="7.2.2.8" evidence="3"/>
<dbReference type="NCBIfam" id="TIGR01511">
    <property type="entry name" value="ATPase-IB1_Cu"/>
    <property type="match status" value="1"/>
</dbReference>
<dbReference type="AlphaFoldDB" id="A0AAP3LVB9"/>
<evidence type="ECO:0000256" key="9">
    <source>
        <dbReference type="ARBA" id="ARBA00022840"/>
    </source>
</evidence>
<evidence type="ECO:0000256" key="12">
    <source>
        <dbReference type="ARBA" id="ARBA00023008"/>
    </source>
</evidence>
<comment type="subcellular location">
    <subcellularLocation>
        <location evidence="1">Cell membrane</location>
        <topology evidence="1">Multi-pass membrane protein</topology>
    </subcellularLocation>
</comment>
<dbReference type="PRINTS" id="PR00119">
    <property type="entry name" value="CATATPASE"/>
</dbReference>
<dbReference type="PANTHER" id="PTHR43520:SF8">
    <property type="entry name" value="P-TYPE CU(+) TRANSPORTER"/>
    <property type="match status" value="1"/>
</dbReference>
<dbReference type="GO" id="GO:0140581">
    <property type="term" value="F:P-type monovalent copper transporter activity"/>
    <property type="evidence" value="ECO:0007669"/>
    <property type="project" value="UniProtKB-EC"/>
</dbReference>
<dbReference type="Proteomes" id="UP001212401">
    <property type="component" value="Unassembled WGS sequence"/>
</dbReference>
<dbReference type="Gene3D" id="3.40.50.1000">
    <property type="entry name" value="HAD superfamily/HAD-like"/>
    <property type="match status" value="1"/>
</dbReference>
<keyword evidence="8" id="KW-0406">Ion transport</keyword>
<dbReference type="SUPFAM" id="SSF81665">
    <property type="entry name" value="Calcium ATPase, transmembrane domain M"/>
    <property type="match status" value="1"/>
</dbReference>
<evidence type="ECO:0000256" key="6">
    <source>
        <dbReference type="ARBA" id="ARBA00022723"/>
    </source>
</evidence>
<feature type="transmembrane region" description="Helical" evidence="15">
    <location>
        <begin position="39"/>
        <end position="57"/>
    </location>
</feature>
<feature type="transmembrane region" description="Helical" evidence="15">
    <location>
        <begin position="69"/>
        <end position="88"/>
    </location>
</feature>
<organism evidence="17 19">
    <name type="scientific">Limosilactobacillus vaginalis</name>
    <dbReference type="NCBI Taxonomy" id="1633"/>
    <lineage>
        <taxon>Bacteria</taxon>
        <taxon>Bacillati</taxon>
        <taxon>Bacillota</taxon>
        <taxon>Bacilli</taxon>
        <taxon>Lactobacillales</taxon>
        <taxon>Lactobacillaceae</taxon>
        <taxon>Limosilactobacillus</taxon>
    </lineage>
</organism>
<dbReference type="SFLD" id="SFLDS00003">
    <property type="entry name" value="Haloacid_Dehalogenase"/>
    <property type="match status" value="1"/>
</dbReference>
<gene>
    <name evidence="18" type="ORF">L2504_03270</name>
    <name evidence="17" type="ORF">L2724_02465</name>
</gene>
<keyword evidence="20" id="KW-1185">Reference proteome</keyword>
<dbReference type="InterPro" id="IPR001757">
    <property type="entry name" value="P_typ_ATPase"/>
</dbReference>
<name>A0AAP3LVB9_9LACO</name>
<dbReference type="SUPFAM" id="SSF56784">
    <property type="entry name" value="HAD-like"/>
    <property type="match status" value="1"/>
</dbReference>
<sequence>MLRKLTSTQRFWIAFILAIPMLIQMLAMPFHWMMPGYNWVALITTTIIMLVAALPYWTSAWAAFKKHSANMNTLVALGTAIAYFYSIFAMVTGRAVYFESAAFITVFVLLGDTMEERMHDNASNALKKLLDLQVKDATVLRNGEFVQVPLDQVQVGETIKVKPGEKIPVDGKVLSGTTTVDESMITGESMPVKKQPGDEVVGSTVNGDGTITFEATKVGSDTMLAQIVEMVKKAQTSHAPIQHLTDRVSQIFVPVVLIIAILTFTFWYVFFGATAVQAMLFAVSVIVIACPCALGLATPTALMVGTGRAAKMGVLIKDGEALEEIEDVKTIIFDKTGTITAGKPQVTDVIGDSHEVLSLAASLEASSEHPLASAIMKKAEEDQIQFTEAADFNAVEGKGVRAKVDGKIAFIGNEKLAEDAQVSFKLKEQLMKLQKEAKTVVLVGVDNKVIGLVAIQDVPKPSSAPAIAELKKQGLKTVMLTGDNQQVAEAIAKEVGIDQVIAGVLPNQKADYVAKLQEKNKVAFVGDGINDAPALTTADVGIAMGSGTDIAIESGSIVLVQNSLMGVVQAIEMSKKTFNRIKLNLFWALIYNLIGIPIAAGIFVGLGLQLSPEIAALAMAFSSVSVVTSSLLLNYVKIPDERVASHLAN</sequence>
<evidence type="ECO:0000256" key="13">
    <source>
        <dbReference type="ARBA" id="ARBA00023136"/>
    </source>
</evidence>
<keyword evidence="7 15" id="KW-0547">Nucleotide-binding</keyword>
<dbReference type="CDD" id="cd02094">
    <property type="entry name" value="P-type_ATPase_Cu-like"/>
    <property type="match status" value="1"/>
</dbReference>
<accession>A0AAP3LVB9</accession>
<dbReference type="InterPro" id="IPR027256">
    <property type="entry name" value="P-typ_ATPase_IB"/>
</dbReference>
<keyword evidence="4 15" id="KW-1003">Cell membrane</keyword>
<evidence type="ECO:0000256" key="14">
    <source>
        <dbReference type="ARBA" id="ARBA00049289"/>
    </source>
</evidence>
<evidence type="ECO:0000313" key="18">
    <source>
        <dbReference type="EMBL" id="MCZ3781166.1"/>
    </source>
</evidence>
<dbReference type="PRINTS" id="PR00120">
    <property type="entry name" value="HATPASE"/>
</dbReference>
<feature type="transmembrane region" description="Helical" evidence="15">
    <location>
        <begin position="585"/>
        <end position="608"/>
    </location>
</feature>
<dbReference type="InterPro" id="IPR018303">
    <property type="entry name" value="ATPase_P-typ_P_site"/>
</dbReference>
<dbReference type="RefSeq" id="WP_003716570.1">
    <property type="nucleotide sequence ID" value="NZ_CAKMAX010000020.1"/>
</dbReference>
<keyword evidence="8" id="KW-0813">Transport</keyword>
<keyword evidence="6 15" id="KW-0479">Metal-binding</keyword>
<comment type="catalytic activity">
    <reaction evidence="14">
        <text>Cu(+)(in) + ATP + H2O = Cu(+)(out) + ADP + phosphate + H(+)</text>
        <dbReference type="Rhea" id="RHEA:25792"/>
        <dbReference type="ChEBI" id="CHEBI:15377"/>
        <dbReference type="ChEBI" id="CHEBI:15378"/>
        <dbReference type="ChEBI" id="CHEBI:30616"/>
        <dbReference type="ChEBI" id="CHEBI:43474"/>
        <dbReference type="ChEBI" id="CHEBI:49552"/>
        <dbReference type="ChEBI" id="CHEBI:456216"/>
        <dbReference type="EC" id="7.2.2.8"/>
    </reaction>
</comment>
<dbReference type="InterPro" id="IPR059000">
    <property type="entry name" value="ATPase_P-type_domA"/>
</dbReference>
<dbReference type="Gene3D" id="3.40.1110.10">
    <property type="entry name" value="Calcium-transporting ATPase, cytoplasmic domain N"/>
    <property type="match status" value="1"/>
</dbReference>
<feature type="transmembrane region" description="Helical" evidence="15">
    <location>
        <begin position="614"/>
        <end position="636"/>
    </location>
</feature>
<evidence type="ECO:0000313" key="17">
    <source>
        <dbReference type="EMBL" id="MCZ3667151.1"/>
    </source>
</evidence>
<dbReference type="GO" id="GO:0005886">
    <property type="term" value="C:plasma membrane"/>
    <property type="evidence" value="ECO:0007669"/>
    <property type="project" value="UniProtKB-SubCell"/>
</dbReference>
<evidence type="ECO:0000256" key="2">
    <source>
        <dbReference type="ARBA" id="ARBA00006024"/>
    </source>
</evidence>
<evidence type="ECO:0000313" key="19">
    <source>
        <dbReference type="Proteomes" id="UP001212401"/>
    </source>
</evidence>
<dbReference type="PROSITE" id="PS00154">
    <property type="entry name" value="ATPASE_E1_E2"/>
    <property type="match status" value="1"/>
</dbReference>
<reference evidence="17 20" key="1">
    <citation type="submission" date="2022-01" db="EMBL/GenBank/DDBJ databases">
        <title>VMRC isolate genome collection.</title>
        <authorList>
            <person name="France M."/>
            <person name="Rutt L."/>
            <person name="Humphrys M."/>
            <person name="Ravel J."/>
        </authorList>
    </citation>
    <scope>NUCLEOTIDE SEQUENCE</scope>
    <source>
        <strain evidence="18 20">C0030B4</strain>
        <strain evidence="17">C0048A1</strain>
    </source>
</reference>
<dbReference type="Proteomes" id="UP001527392">
    <property type="component" value="Unassembled WGS sequence"/>
</dbReference>
<dbReference type="GO" id="GO:0016887">
    <property type="term" value="F:ATP hydrolysis activity"/>
    <property type="evidence" value="ECO:0007669"/>
    <property type="project" value="InterPro"/>
</dbReference>
<dbReference type="GO" id="GO:0055070">
    <property type="term" value="P:copper ion homeostasis"/>
    <property type="evidence" value="ECO:0007669"/>
    <property type="project" value="TreeGrafter"/>
</dbReference>
<feature type="transmembrane region" description="Helical" evidence="15">
    <location>
        <begin position="276"/>
        <end position="302"/>
    </location>
</feature>
<evidence type="ECO:0000256" key="4">
    <source>
        <dbReference type="ARBA" id="ARBA00022475"/>
    </source>
</evidence>
<evidence type="ECO:0000256" key="5">
    <source>
        <dbReference type="ARBA" id="ARBA00022692"/>
    </source>
</evidence>
<evidence type="ECO:0000256" key="3">
    <source>
        <dbReference type="ARBA" id="ARBA00012517"/>
    </source>
</evidence>
<dbReference type="InterPro" id="IPR036412">
    <property type="entry name" value="HAD-like_sf"/>
</dbReference>
<feature type="transmembrane region" description="Helical" evidence="15">
    <location>
        <begin position="12"/>
        <end position="33"/>
    </location>
</feature>
<protein>
    <recommendedName>
        <fullName evidence="3">P-type Cu(+) transporter</fullName>
        <ecNumber evidence="3">7.2.2.8</ecNumber>
    </recommendedName>
</protein>
<evidence type="ECO:0000313" key="20">
    <source>
        <dbReference type="Proteomes" id="UP001527392"/>
    </source>
</evidence>
<evidence type="ECO:0000256" key="8">
    <source>
        <dbReference type="ARBA" id="ARBA00022796"/>
    </source>
</evidence>
<dbReference type="Gene3D" id="2.70.150.10">
    <property type="entry name" value="Calcium-transporting ATPase, cytoplasmic transduction domain A"/>
    <property type="match status" value="1"/>
</dbReference>
<dbReference type="NCBIfam" id="TIGR01494">
    <property type="entry name" value="ATPase_P-type"/>
    <property type="match status" value="1"/>
</dbReference>
<feature type="domain" description="P-type ATPase A" evidence="16">
    <location>
        <begin position="132"/>
        <end position="232"/>
    </location>
</feature>
<dbReference type="PROSITE" id="PS01229">
    <property type="entry name" value="COF_2"/>
    <property type="match status" value="1"/>
</dbReference>